<evidence type="ECO:0000256" key="1">
    <source>
        <dbReference type="SAM" id="SignalP"/>
    </source>
</evidence>
<feature type="signal peptide" evidence="1">
    <location>
        <begin position="1"/>
        <end position="20"/>
    </location>
</feature>
<proteinExistence type="predicted"/>
<evidence type="ECO:0000313" key="3">
    <source>
        <dbReference type="Proteomes" id="UP001317629"/>
    </source>
</evidence>
<accession>A0ABN6VFY4</accession>
<sequence length="108" mass="10564">MKKILVSIAFVAMTAGSAFAQGGAITVNGIFTPGPVSFGSVSNSATQSLTTTVTNNSPASAGNASAATGAGNNGTATALSAASTVNTQTVSPTNYISFSTSLAQHLNY</sequence>
<dbReference type="EMBL" id="AP027142">
    <property type="protein sequence ID" value="BDV34581.1"/>
    <property type="molecule type" value="Genomic_DNA"/>
</dbReference>
<evidence type="ECO:0000313" key="2">
    <source>
        <dbReference type="EMBL" id="BDV34581.1"/>
    </source>
</evidence>
<dbReference type="Proteomes" id="UP001317629">
    <property type="component" value="Chromosome"/>
</dbReference>
<name>A0ABN6VFY4_9HYPH</name>
<keyword evidence="1" id="KW-0732">Signal</keyword>
<feature type="chain" id="PRO_5047435306" evidence="1">
    <location>
        <begin position="21"/>
        <end position="108"/>
    </location>
</feature>
<protein>
    <submittedName>
        <fullName evidence="2">Uncharacterized protein</fullName>
    </submittedName>
</protein>
<keyword evidence="3" id="KW-1185">Reference proteome</keyword>
<gene>
    <name evidence="2" type="ORF">SS37A_21100</name>
</gene>
<dbReference type="RefSeq" id="WP_202071850.1">
    <property type="nucleotide sequence ID" value="NZ_AP027142.1"/>
</dbReference>
<organism evidence="2 3">
    <name type="scientific">Methylocystis iwaonis</name>
    <dbReference type="NCBI Taxonomy" id="2885079"/>
    <lineage>
        <taxon>Bacteria</taxon>
        <taxon>Pseudomonadati</taxon>
        <taxon>Pseudomonadota</taxon>
        <taxon>Alphaproteobacteria</taxon>
        <taxon>Hyphomicrobiales</taxon>
        <taxon>Methylocystaceae</taxon>
        <taxon>Methylocystis</taxon>
    </lineage>
</organism>
<reference evidence="2 3" key="1">
    <citation type="journal article" date="2023" name="Int. J. Syst. Evol. Microbiol.">
        <title>Methylocystis iwaonis sp. nov., a type II methane-oxidizing bacterium from surface soil of a rice paddy field in Japan, and emended description of the genus Methylocystis (ex Whittenbury et al. 1970) Bowman et al. 1993.</title>
        <authorList>
            <person name="Kaise H."/>
            <person name="Sawadogo J.B."/>
            <person name="Alam M.S."/>
            <person name="Ueno C."/>
            <person name="Dianou D."/>
            <person name="Shinjo R."/>
            <person name="Asakawa S."/>
        </authorList>
    </citation>
    <scope>NUCLEOTIDE SEQUENCE [LARGE SCALE GENOMIC DNA]</scope>
    <source>
        <strain evidence="2 3">SS37A-Re</strain>
    </source>
</reference>